<dbReference type="InterPro" id="IPR029063">
    <property type="entry name" value="SAM-dependent_MTases_sf"/>
</dbReference>
<dbReference type="PANTHER" id="PTHR32266">
    <property type="entry name" value="NICOTIANAMINE SYNTHASE 3"/>
    <property type="match status" value="1"/>
</dbReference>
<sequence length="286" mass="32283">MACQEDNFVNQITELYEKILKLESLKPSKEVDTLFEQLFTMCLPTDTSLDVTKMSHEVQDMRSNLIKLRGEAVGYLEQHYSTIWGSLEDNPLHHIDLFPTYTNYLNLSKLEFDLIMQHTTHVPTKIAFVGSGPMPLSSIILAKFHLPNTTFHNFDINPQANALASRLVSRDPDLSRRMVFHTTDLLNITTEILSDFDVVFLAALVGLDKEGKVKAIEHLEKHMGHGSLLMLRSGHGVSAFLYQIVDPCDLKGFEVLTIYHPMANEFVNSVVIAHKLGGQTTSVRDE</sequence>
<evidence type="ECO:0000313" key="4">
    <source>
        <dbReference type="Proteomes" id="UP001558713"/>
    </source>
</evidence>
<dbReference type="Pfam" id="PF03059">
    <property type="entry name" value="NAS"/>
    <property type="match status" value="1"/>
</dbReference>
<dbReference type="PROSITE" id="PS51142">
    <property type="entry name" value="NAS"/>
    <property type="match status" value="1"/>
</dbReference>
<dbReference type="SUPFAM" id="SSF53335">
    <property type="entry name" value="S-adenosyl-L-methionine-dependent methyltransferases"/>
    <property type="match status" value="1"/>
</dbReference>
<evidence type="ECO:0000313" key="3">
    <source>
        <dbReference type="EMBL" id="KAL1194827.1"/>
    </source>
</evidence>
<comment type="function">
    <text evidence="2">Synthesizes nicotianamine, a polyamine which serves as a sensor for the physiological iron status within the plant, and/or might be involved in the transport of iron.</text>
</comment>
<keyword evidence="2" id="KW-0808">Transferase</keyword>
<comment type="similarity">
    <text evidence="1 2">Belongs to the nicotianamine synthase (NAS)-like family.</text>
</comment>
<evidence type="ECO:0000256" key="2">
    <source>
        <dbReference type="RuleBase" id="RU368095"/>
    </source>
</evidence>
<protein>
    <recommendedName>
        <fullName evidence="2">Nicotianamine synthase</fullName>
        <ecNumber evidence="2">2.5.1.43</ecNumber>
    </recommendedName>
</protein>
<accession>A0ABD0ZJJ6</accession>
<keyword evidence="4" id="KW-1185">Reference proteome</keyword>
<dbReference type="Proteomes" id="UP001558713">
    <property type="component" value="Unassembled WGS sequence"/>
</dbReference>
<dbReference type="AlphaFoldDB" id="A0ABD0ZJJ6"/>
<keyword evidence="2" id="KW-0949">S-adenosyl-L-methionine</keyword>
<dbReference type="EMBL" id="JBANAX010000744">
    <property type="protein sequence ID" value="KAL1194827.1"/>
    <property type="molecule type" value="Genomic_DNA"/>
</dbReference>
<dbReference type="GO" id="GO:0030418">
    <property type="term" value="P:nicotianamine biosynthetic process"/>
    <property type="evidence" value="ECO:0007669"/>
    <property type="project" value="UniProtKB-UniRule"/>
</dbReference>
<gene>
    <name evidence="3" type="ORF">V5N11_010753</name>
</gene>
<comment type="caution">
    <text evidence="3">The sequence shown here is derived from an EMBL/GenBank/DDBJ whole genome shotgun (WGS) entry which is preliminary data.</text>
</comment>
<dbReference type="Gene3D" id="3.40.50.150">
    <property type="entry name" value="Vaccinia Virus protein VP39"/>
    <property type="match status" value="1"/>
</dbReference>
<dbReference type="EC" id="2.5.1.43" evidence="2"/>
<dbReference type="InterPro" id="IPR004298">
    <property type="entry name" value="Nicotian_synth"/>
</dbReference>
<comment type="catalytic activity">
    <reaction evidence="2">
        <text>3 S-adenosyl-L-methionine = nicotianamine + 3 S-methyl-5'-thioadenosine + 3 H(+)</text>
        <dbReference type="Rhea" id="RHEA:16481"/>
        <dbReference type="ChEBI" id="CHEBI:15378"/>
        <dbReference type="ChEBI" id="CHEBI:17509"/>
        <dbReference type="ChEBI" id="CHEBI:58249"/>
        <dbReference type="ChEBI" id="CHEBI:59789"/>
        <dbReference type="EC" id="2.5.1.43"/>
    </reaction>
</comment>
<organism evidence="3 4">
    <name type="scientific">Cardamine amara subsp. amara</name>
    <dbReference type="NCBI Taxonomy" id="228776"/>
    <lineage>
        <taxon>Eukaryota</taxon>
        <taxon>Viridiplantae</taxon>
        <taxon>Streptophyta</taxon>
        <taxon>Embryophyta</taxon>
        <taxon>Tracheophyta</taxon>
        <taxon>Spermatophyta</taxon>
        <taxon>Magnoliopsida</taxon>
        <taxon>eudicotyledons</taxon>
        <taxon>Gunneridae</taxon>
        <taxon>Pentapetalae</taxon>
        <taxon>rosids</taxon>
        <taxon>malvids</taxon>
        <taxon>Brassicales</taxon>
        <taxon>Brassicaceae</taxon>
        <taxon>Cardamineae</taxon>
        <taxon>Cardamine</taxon>
    </lineage>
</organism>
<reference evidence="3 4" key="1">
    <citation type="submission" date="2024-04" db="EMBL/GenBank/DDBJ databases">
        <title>Genome assembly C_amara_ONT_v2.</title>
        <authorList>
            <person name="Yant L."/>
            <person name="Moore C."/>
            <person name="Slenker M."/>
        </authorList>
    </citation>
    <scope>NUCLEOTIDE SEQUENCE [LARGE SCALE GENOMIC DNA]</scope>
    <source>
        <tissue evidence="3">Leaf</tissue>
    </source>
</reference>
<proteinExistence type="inferred from homology"/>
<dbReference type="GO" id="GO:0030410">
    <property type="term" value="F:nicotianamine synthase activity"/>
    <property type="evidence" value="ECO:0007669"/>
    <property type="project" value="UniProtKB-UniRule"/>
</dbReference>
<evidence type="ECO:0000256" key="1">
    <source>
        <dbReference type="ARBA" id="ARBA00007009"/>
    </source>
</evidence>
<name>A0ABD0ZJJ6_CARAN</name>
<dbReference type="PANTHER" id="PTHR32266:SF18">
    <property type="entry name" value="NICOTIANAMINE SYNTHASE 2"/>
    <property type="match status" value="1"/>
</dbReference>